<dbReference type="InterPro" id="IPR014914">
    <property type="entry name" value="RES_dom"/>
</dbReference>
<evidence type="ECO:0000313" key="2">
    <source>
        <dbReference type="EMBL" id="MFC4621756.1"/>
    </source>
</evidence>
<dbReference type="Proteomes" id="UP001595967">
    <property type="component" value="Unassembled WGS sequence"/>
</dbReference>
<reference evidence="3" key="1">
    <citation type="journal article" date="2019" name="Int. J. Syst. Evol. Microbiol.">
        <title>The Global Catalogue of Microorganisms (GCM) 10K type strain sequencing project: providing services to taxonomists for standard genome sequencing and annotation.</title>
        <authorList>
            <consortium name="The Broad Institute Genomics Platform"/>
            <consortium name="The Broad Institute Genome Sequencing Center for Infectious Disease"/>
            <person name="Wu L."/>
            <person name="Ma J."/>
        </authorList>
    </citation>
    <scope>NUCLEOTIDE SEQUENCE [LARGE SCALE GENOMIC DNA]</scope>
    <source>
        <strain evidence="3">JCM 11650</strain>
    </source>
</reference>
<gene>
    <name evidence="2" type="ORF">ACFO3A_05950</name>
</gene>
<dbReference type="SMART" id="SM00953">
    <property type="entry name" value="RES"/>
    <property type="match status" value="1"/>
</dbReference>
<accession>A0ABV9GX04</accession>
<evidence type="ECO:0000259" key="1">
    <source>
        <dbReference type="SMART" id="SM00953"/>
    </source>
</evidence>
<dbReference type="RefSeq" id="WP_377724829.1">
    <property type="nucleotide sequence ID" value="NZ_JBHSEW010000004.1"/>
</dbReference>
<dbReference type="Pfam" id="PF18870">
    <property type="entry name" value="HEPN_RES_NTD1"/>
    <property type="match status" value="1"/>
</dbReference>
<sequence length="399" mass="45447">MGIDDEWFAQDERGWRDPKRWVCQRCVGDDGYLLHLVRKNLAFKTCSYCGSQKRKAAALSALMDVLVRGIKYSYNDEANAGCPYDKDFSIEYLSSEDVLRQVLDAQGLDWSEALIRDVAKSLTNTGWVDAPDGDWMGAHHHERLHWSWTSFANAVKHHSRFHFQFNRRLHRYGDDLIGVHEMLPFLGRLIRRHRMVRPLPAKIPLFRVRPGTHPHTVEDLGAPPKEQASAGRMNPAGVPYLYLAFDEKTALAETRASQGQKVTVSQWSPNRDLHVIDLSHGPNIPSIFSEKRQEHEVAQFLYAFRDEISKPVAHDGSEHIEYVPTQVVSEYFSQVFKHGSGKHVDGLIYPSAVASEGKNLVVFPTYITDVPQGGKQPFPMMHFETARTGRVFFNDHSVI</sequence>
<feature type="domain" description="RES" evidence="1">
    <location>
        <begin position="216"/>
        <end position="374"/>
    </location>
</feature>
<name>A0ABV9GX04_9BURK</name>
<dbReference type="EMBL" id="JBHSEW010000004">
    <property type="protein sequence ID" value="MFC4621756.1"/>
    <property type="molecule type" value="Genomic_DNA"/>
</dbReference>
<protein>
    <submittedName>
        <fullName evidence="2">HEPN-associated N-terminal domain-containing protein</fullName>
    </submittedName>
</protein>
<organism evidence="2 3">
    <name type="scientific">Comamonas nitrativorans</name>
    <dbReference type="NCBI Taxonomy" id="108437"/>
    <lineage>
        <taxon>Bacteria</taxon>
        <taxon>Pseudomonadati</taxon>
        <taxon>Pseudomonadota</taxon>
        <taxon>Betaproteobacteria</taxon>
        <taxon>Burkholderiales</taxon>
        <taxon>Comamonadaceae</taxon>
        <taxon>Comamonas</taxon>
    </lineage>
</organism>
<dbReference type="Pfam" id="PF08808">
    <property type="entry name" value="RES"/>
    <property type="match status" value="1"/>
</dbReference>
<comment type="caution">
    <text evidence="2">The sequence shown here is derived from an EMBL/GenBank/DDBJ whole genome shotgun (WGS) entry which is preliminary data.</text>
</comment>
<keyword evidence="3" id="KW-1185">Reference proteome</keyword>
<evidence type="ECO:0000313" key="3">
    <source>
        <dbReference type="Proteomes" id="UP001595967"/>
    </source>
</evidence>
<proteinExistence type="predicted"/>
<dbReference type="InterPro" id="IPR041206">
    <property type="entry name" value="HEPN/RES_NTD1"/>
</dbReference>